<evidence type="ECO:0000313" key="6">
    <source>
        <dbReference type="EMBL" id="SJM89874.1"/>
    </source>
</evidence>
<dbReference type="PANTHER" id="PTHR47506">
    <property type="entry name" value="TRANSCRIPTIONAL REGULATORY PROTEIN"/>
    <property type="match status" value="1"/>
</dbReference>
<dbReference type="PANTHER" id="PTHR47506:SF1">
    <property type="entry name" value="HTH-TYPE TRANSCRIPTIONAL REGULATOR YJDC"/>
    <property type="match status" value="1"/>
</dbReference>
<dbReference type="OrthoDB" id="4541465at2"/>
<dbReference type="InterPro" id="IPR009057">
    <property type="entry name" value="Homeodomain-like_sf"/>
</dbReference>
<evidence type="ECO:0000256" key="4">
    <source>
        <dbReference type="PROSITE-ProRule" id="PRU00335"/>
    </source>
</evidence>
<dbReference type="Proteomes" id="UP000195667">
    <property type="component" value="Unassembled WGS sequence"/>
</dbReference>
<dbReference type="EMBL" id="FUKI01000030">
    <property type="protein sequence ID" value="SJM89874.1"/>
    <property type="molecule type" value="Genomic_DNA"/>
</dbReference>
<name>A0A1R4H0X0_9GAMM</name>
<dbReference type="SUPFAM" id="SSF48498">
    <property type="entry name" value="Tetracyclin repressor-like, C-terminal domain"/>
    <property type="match status" value="1"/>
</dbReference>
<dbReference type="Pfam" id="PF00440">
    <property type="entry name" value="TetR_N"/>
    <property type="match status" value="1"/>
</dbReference>
<dbReference type="GO" id="GO:0003677">
    <property type="term" value="F:DNA binding"/>
    <property type="evidence" value="ECO:0007669"/>
    <property type="project" value="UniProtKB-UniRule"/>
</dbReference>
<dbReference type="PROSITE" id="PS50977">
    <property type="entry name" value="HTH_TETR_2"/>
    <property type="match status" value="1"/>
</dbReference>
<protein>
    <submittedName>
        <fullName evidence="6">Putative Transcriptional regulator</fullName>
    </submittedName>
</protein>
<dbReference type="SUPFAM" id="SSF46689">
    <property type="entry name" value="Homeodomain-like"/>
    <property type="match status" value="1"/>
</dbReference>
<feature type="domain" description="HTH tetR-type" evidence="5">
    <location>
        <begin position="5"/>
        <end position="65"/>
    </location>
</feature>
<gene>
    <name evidence="6" type="ORF">CRENPOLYSF1_1250002</name>
</gene>
<reference evidence="7" key="1">
    <citation type="submission" date="2017-02" db="EMBL/GenBank/DDBJ databases">
        <authorList>
            <person name="Daims H."/>
        </authorList>
    </citation>
    <scope>NUCLEOTIDE SEQUENCE [LARGE SCALE GENOMIC DNA]</scope>
</reference>
<evidence type="ECO:0000256" key="2">
    <source>
        <dbReference type="ARBA" id="ARBA00023125"/>
    </source>
</evidence>
<evidence type="ECO:0000256" key="1">
    <source>
        <dbReference type="ARBA" id="ARBA00023015"/>
    </source>
</evidence>
<sequence>MALQTITQDALVESLFEIIRCHGYEGTTIALLSDITGLKKSSLYHRFPAGKDDMVKAVVQYVSAQLQQFIIAPLLEHQVPPEERFSTMLVTARGFYSAGNKNCLLNVLSLGEAKDDIKTLLQQDYTAWSAALSALAQESGLTPPEAAARAEHFLIAVQGALVVQRLTDNPLTFDNCMAYQQKQFFRQSDD</sequence>
<evidence type="ECO:0000313" key="7">
    <source>
        <dbReference type="Proteomes" id="UP000195667"/>
    </source>
</evidence>
<dbReference type="InterPro" id="IPR001647">
    <property type="entry name" value="HTH_TetR"/>
</dbReference>
<evidence type="ECO:0000259" key="5">
    <source>
        <dbReference type="PROSITE" id="PS50977"/>
    </source>
</evidence>
<keyword evidence="7" id="KW-1185">Reference proteome</keyword>
<keyword evidence="1" id="KW-0805">Transcription regulation</keyword>
<dbReference type="InterPro" id="IPR036271">
    <property type="entry name" value="Tet_transcr_reg_TetR-rel_C_sf"/>
</dbReference>
<dbReference type="RefSeq" id="WP_087142306.1">
    <property type="nucleotide sequence ID" value="NZ_FUKI01000030.1"/>
</dbReference>
<keyword evidence="2 4" id="KW-0238">DNA-binding</keyword>
<proteinExistence type="predicted"/>
<dbReference type="AlphaFoldDB" id="A0A1R4H0X0"/>
<dbReference type="Gene3D" id="1.10.357.10">
    <property type="entry name" value="Tetracycline Repressor, domain 2"/>
    <property type="match status" value="1"/>
</dbReference>
<keyword evidence="3" id="KW-0804">Transcription</keyword>
<feature type="DNA-binding region" description="H-T-H motif" evidence="4">
    <location>
        <begin position="28"/>
        <end position="47"/>
    </location>
</feature>
<evidence type="ECO:0000256" key="3">
    <source>
        <dbReference type="ARBA" id="ARBA00023163"/>
    </source>
</evidence>
<accession>A0A1R4H0X0</accession>
<organism evidence="6 7">
    <name type="scientific">Crenothrix polyspora</name>
    <dbReference type="NCBI Taxonomy" id="360316"/>
    <lineage>
        <taxon>Bacteria</taxon>
        <taxon>Pseudomonadati</taxon>
        <taxon>Pseudomonadota</taxon>
        <taxon>Gammaproteobacteria</taxon>
        <taxon>Methylococcales</taxon>
        <taxon>Crenotrichaceae</taxon>
        <taxon>Crenothrix</taxon>
    </lineage>
</organism>